<sequence length="71" mass="7879">MEHKGILTGNSSIRLRLLSGSALGQSRVQQPEWVLIGAHKEVPLKLLRRFNVLIENGCCAEGQTGPRDGRW</sequence>
<keyword evidence="2" id="KW-1185">Reference proteome</keyword>
<proteinExistence type="predicted"/>
<evidence type="ECO:0000313" key="2">
    <source>
        <dbReference type="Proteomes" id="UP000324222"/>
    </source>
</evidence>
<comment type="caution">
    <text evidence="1">The sequence shown here is derived from an EMBL/GenBank/DDBJ whole genome shotgun (WGS) entry which is preliminary data.</text>
</comment>
<protein>
    <submittedName>
        <fullName evidence="1">Uncharacterized protein</fullName>
    </submittedName>
</protein>
<dbReference type="EMBL" id="VSRR010010293">
    <property type="protein sequence ID" value="MPC51612.1"/>
    <property type="molecule type" value="Genomic_DNA"/>
</dbReference>
<dbReference type="AlphaFoldDB" id="A0A5B7FYF4"/>
<evidence type="ECO:0000313" key="1">
    <source>
        <dbReference type="EMBL" id="MPC51612.1"/>
    </source>
</evidence>
<gene>
    <name evidence="1" type="ORF">E2C01_045461</name>
</gene>
<dbReference type="Proteomes" id="UP000324222">
    <property type="component" value="Unassembled WGS sequence"/>
</dbReference>
<accession>A0A5B7FYF4</accession>
<reference evidence="1 2" key="1">
    <citation type="submission" date="2019-05" db="EMBL/GenBank/DDBJ databases">
        <title>Another draft genome of Portunus trituberculatus and its Hox gene families provides insights of decapod evolution.</title>
        <authorList>
            <person name="Jeong J.-H."/>
            <person name="Song I."/>
            <person name="Kim S."/>
            <person name="Choi T."/>
            <person name="Kim D."/>
            <person name="Ryu S."/>
            <person name="Kim W."/>
        </authorList>
    </citation>
    <scope>NUCLEOTIDE SEQUENCE [LARGE SCALE GENOMIC DNA]</scope>
    <source>
        <tissue evidence="1">Muscle</tissue>
    </source>
</reference>
<name>A0A5B7FYF4_PORTR</name>
<organism evidence="1 2">
    <name type="scientific">Portunus trituberculatus</name>
    <name type="common">Swimming crab</name>
    <name type="synonym">Neptunus trituberculatus</name>
    <dbReference type="NCBI Taxonomy" id="210409"/>
    <lineage>
        <taxon>Eukaryota</taxon>
        <taxon>Metazoa</taxon>
        <taxon>Ecdysozoa</taxon>
        <taxon>Arthropoda</taxon>
        <taxon>Crustacea</taxon>
        <taxon>Multicrustacea</taxon>
        <taxon>Malacostraca</taxon>
        <taxon>Eumalacostraca</taxon>
        <taxon>Eucarida</taxon>
        <taxon>Decapoda</taxon>
        <taxon>Pleocyemata</taxon>
        <taxon>Brachyura</taxon>
        <taxon>Eubrachyura</taxon>
        <taxon>Portunoidea</taxon>
        <taxon>Portunidae</taxon>
        <taxon>Portuninae</taxon>
        <taxon>Portunus</taxon>
    </lineage>
</organism>